<protein>
    <submittedName>
        <fullName evidence="2">Uncharacterized protein</fullName>
    </submittedName>
</protein>
<keyword evidence="1" id="KW-0812">Transmembrane</keyword>
<dbReference type="STRING" id="305900.GV64_11385"/>
<dbReference type="EMBL" id="JOJP01000001">
    <property type="protein sequence ID" value="KEI71265.1"/>
    <property type="molecule type" value="Genomic_DNA"/>
</dbReference>
<dbReference type="RefSeq" id="WP_020582837.1">
    <property type="nucleotide sequence ID" value="NZ_JOJP01000001.1"/>
</dbReference>
<organism evidence="2 3">
    <name type="scientific">Endozoicomonas elysicola</name>
    <dbReference type="NCBI Taxonomy" id="305900"/>
    <lineage>
        <taxon>Bacteria</taxon>
        <taxon>Pseudomonadati</taxon>
        <taxon>Pseudomonadota</taxon>
        <taxon>Gammaproteobacteria</taxon>
        <taxon>Oceanospirillales</taxon>
        <taxon>Endozoicomonadaceae</taxon>
        <taxon>Endozoicomonas</taxon>
    </lineage>
</organism>
<dbReference type="AlphaFoldDB" id="A0A081KAT9"/>
<keyword evidence="3" id="KW-1185">Reference proteome</keyword>
<evidence type="ECO:0000256" key="1">
    <source>
        <dbReference type="SAM" id="Phobius"/>
    </source>
</evidence>
<gene>
    <name evidence="2" type="ORF">GV64_11385</name>
</gene>
<keyword evidence="1" id="KW-0472">Membrane</keyword>
<accession>A0A081KAT9</accession>
<reference evidence="2 3" key="1">
    <citation type="submission" date="2014-06" db="EMBL/GenBank/DDBJ databases">
        <title>Whole Genome Sequences of Three Symbiotic Endozoicomonas Bacteria.</title>
        <authorList>
            <person name="Neave M.J."/>
            <person name="Apprill A."/>
            <person name="Voolstra C.R."/>
        </authorList>
    </citation>
    <scope>NUCLEOTIDE SEQUENCE [LARGE SCALE GENOMIC DNA]</scope>
    <source>
        <strain evidence="2 3">DSM 22380</strain>
    </source>
</reference>
<sequence>MDVMLIFLTLLLMPVGIFHLNAEAAELFRVMEESHYGVWVSLGSPKRLLGIVNGAKEPAFSFVYEKGYESLDDSKISKLCHSIDITSKVFVLVFAVSFILASIWSGIL</sequence>
<comment type="caution">
    <text evidence="2">The sequence shown here is derived from an EMBL/GenBank/DDBJ whole genome shotgun (WGS) entry which is preliminary data.</text>
</comment>
<evidence type="ECO:0000313" key="2">
    <source>
        <dbReference type="EMBL" id="KEI71265.1"/>
    </source>
</evidence>
<name>A0A081KAT9_9GAMM</name>
<feature type="transmembrane region" description="Helical" evidence="1">
    <location>
        <begin position="89"/>
        <end position="107"/>
    </location>
</feature>
<keyword evidence="1" id="KW-1133">Transmembrane helix</keyword>
<evidence type="ECO:0000313" key="3">
    <source>
        <dbReference type="Proteomes" id="UP000027997"/>
    </source>
</evidence>
<proteinExistence type="predicted"/>
<dbReference type="Proteomes" id="UP000027997">
    <property type="component" value="Unassembled WGS sequence"/>
</dbReference>